<dbReference type="GO" id="GO:0005886">
    <property type="term" value="C:plasma membrane"/>
    <property type="evidence" value="ECO:0007669"/>
    <property type="project" value="UniProtKB-SubCell"/>
</dbReference>
<dbReference type="Pfam" id="PF02949">
    <property type="entry name" value="7tm_6"/>
    <property type="match status" value="1"/>
</dbReference>
<reference evidence="11 12" key="1">
    <citation type="journal article" date="2024" name="Insects">
        <title>An Improved Chromosome-Level Genome Assembly of the Firefly Pyrocoelia pectoralis.</title>
        <authorList>
            <person name="Fu X."/>
            <person name="Meyer-Rochow V.B."/>
            <person name="Ballantyne L."/>
            <person name="Zhu X."/>
        </authorList>
    </citation>
    <scope>NUCLEOTIDE SEQUENCE [LARGE SCALE GENOMIC DNA]</scope>
    <source>
        <strain evidence="11">XCY_ONT2</strain>
    </source>
</reference>
<feature type="transmembrane region" description="Helical" evidence="10">
    <location>
        <begin position="145"/>
        <end position="166"/>
    </location>
</feature>
<name>A0AAN7ZJI3_9COLE</name>
<keyword evidence="9" id="KW-0807">Transducer</keyword>
<gene>
    <name evidence="11" type="ORF">RI129_004636</name>
</gene>
<dbReference type="InterPro" id="IPR004117">
    <property type="entry name" value="7tm6_olfct_rcpt"/>
</dbReference>
<evidence type="ECO:0000256" key="9">
    <source>
        <dbReference type="ARBA" id="ARBA00023224"/>
    </source>
</evidence>
<sequence>MSKEKAIFHFTSNVHQVIVEQLIPSSTEVNRRSNIMSHYMKLISNCTLRHLYYPFFKLILNCELVLTFISLISLFPTLLIILQLLVLFFLIFLFINCIIYFLESEGLVQSFYEIDFIGTDIRFQKALVFLMTRAQKTVTFTIGNFSPLSMATIVTVLNASISYFMLLRNLED</sequence>
<accession>A0AAN7ZJI3</accession>
<evidence type="ECO:0000256" key="5">
    <source>
        <dbReference type="ARBA" id="ARBA00022725"/>
    </source>
</evidence>
<protein>
    <submittedName>
        <fullName evidence="11">Uncharacterized protein</fullName>
    </submittedName>
</protein>
<evidence type="ECO:0000256" key="7">
    <source>
        <dbReference type="ARBA" id="ARBA00023136"/>
    </source>
</evidence>
<evidence type="ECO:0000256" key="6">
    <source>
        <dbReference type="ARBA" id="ARBA00022989"/>
    </source>
</evidence>
<dbReference type="GO" id="GO:0005549">
    <property type="term" value="F:odorant binding"/>
    <property type="evidence" value="ECO:0007669"/>
    <property type="project" value="InterPro"/>
</dbReference>
<keyword evidence="3" id="KW-0716">Sensory transduction</keyword>
<organism evidence="11 12">
    <name type="scientific">Pyrocoelia pectoralis</name>
    <dbReference type="NCBI Taxonomy" id="417401"/>
    <lineage>
        <taxon>Eukaryota</taxon>
        <taxon>Metazoa</taxon>
        <taxon>Ecdysozoa</taxon>
        <taxon>Arthropoda</taxon>
        <taxon>Hexapoda</taxon>
        <taxon>Insecta</taxon>
        <taxon>Pterygota</taxon>
        <taxon>Neoptera</taxon>
        <taxon>Endopterygota</taxon>
        <taxon>Coleoptera</taxon>
        <taxon>Polyphaga</taxon>
        <taxon>Elateriformia</taxon>
        <taxon>Elateroidea</taxon>
        <taxon>Lampyridae</taxon>
        <taxon>Lampyrinae</taxon>
        <taxon>Pyrocoelia</taxon>
    </lineage>
</organism>
<keyword evidence="4 10" id="KW-0812">Transmembrane</keyword>
<evidence type="ECO:0000256" key="4">
    <source>
        <dbReference type="ARBA" id="ARBA00022692"/>
    </source>
</evidence>
<dbReference type="GO" id="GO:0007165">
    <property type="term" value="P:signal transduction"/>
    <property type="evidence" value="ECO:0007669"/>
    <property type="project" value="UniProtKB-KW"/>
</dbReference>
<evidence type="ECO:0000256" key="3">
    <source>
        <dbReference type="ARBA" id="ARBA00022606"/>
    </source>
</evidence>
<keyword evidence="12" id="KW-1185">Reference proteome</keyword>
<dbReference type="Proteomes" id="UP001329430">
    <property type="component" value="Chromosome 3"/>
</dbReference>
<keyword evidence="7 10" id="KW-0472">Membrane</keyword>
<evidence type="ECO:0000256" key="2">
    <source>
        <dbReference type="ARBA" id="ARBA00022475"/>
    </source>
</evidence>
<keyword evidence="5" id="KW-0552">Olfaction</keyword>
<evidence type="ECO:0000256" key="1">
    <source>
        <dbReference type="ARBA" id="ARBA00004651"/>
    </source>
</evidence>
<evidence type="ECO:0000256" key="8">
    <source>
        <dbReference type="ARBA" id="ARBA00023170"/>
    </source>
</evidence>
<keyword evidence="2" id="KW-1003">Cell membrane</keyword>
<comment type="caution">
    <text evidence="11">The sequence shown here is derived from an EMBL/GenBank/DDBJ whole genome shotgun (WGS) entry which is preliminary data.</text>
</comment>
<keyword evidence="8" id="KW-0675">Receptor</keyword>
<evidence type="ECO:0000256" key="10">
    <source>
        <dbReference type="SAM" id="Phobius"/>
    </source>
</evidence>
<dbReference type="PANTHER" id="PTHR21137:SF35">
    <property type="entry name" value="ODORANT RECEPTOR 19A-RELATED"/>
    <property type="match status" value="1"/>
</dbReference>
<dbReference type="AlphaFoldDB" id="A0AAN7ZJI3"/>
<keyword evidence="6 10" id="KW-1133">Transmembrane helix</keyword>
<dbReference type="PANTHER" id="PTHR21137">
    <property type="entry name" value="ODORANT RECEPTOR"/>
    <property type="match status" value="1"/>
</dbReference>
<comment type="subcellular location">
    <subcellularLocation>
        <location evidence="1">Cell membrane</location>
        <topology evidence="1">Multi-pass membrane protein</topology>
    </subcellularLocation>
</comment>
<feature type="transmembrane region" description="Helical" evidence="10">
    <location>
        <begin position="51"/>
        <end position="72"/>
    </location>
</feature>
<evidence type="ECO:0000313" key="11">
    <source>
        <dbReference type="EMBL" id="KAK5646172.1"/>
    </source>
</evidence>
<feature type="transmembrane region" description="Helical" evidence="10">
    <location>
        <begin position="78"/>
        <end position="102"/>
    </location>
</feature>
<dbReference type="GO" id="GO:0004984">
    <property type="term" value="F:olfactory receptor activity"/>
    <property type="evidence" value="ECO:0007669"/>
    <property type="project" value="InterPro"/>
</dbReference>
<dbReference type="EMBL" id="JAVRBK010000003">
    <property type="protein sequence ID" value="KAK5646172.1"/>
    <property type="molecule type" value="Genomic_DNA"/>
</dbReference>
<evidence type="ECO:0000313" key="12">
    <source>
        <dbReference type="Proteomes" id="UP001329430"/>
    </source>
</evidence>
<proteinExistence type="predicted"/>